<feature type="transmembrane region" description="Helical" evidence="10">
    <location>
        <begin position="36"/>
        <end position="55"/>
    </location>
</feature>
<dbReference type="InterPro" id="IPR038770">
    <property type="entry name" value="Na+/solute_symporter_sf"/>
</dbReference>
<keyword evidence="4" id="KW-1003">Cell membrane</keyword>
<comment type="caution">
    <text evidence="12">The sequence shown here is derived from an EMBL/GenBank/DDBJ whole genome shotgun (WGS) entry which is preliminary data.</text>
</comment>
<dbReference type="Pfam" id="PF02080">
    <property type="entry name" value="TrkA_C"/>
    <property type="match status" value="1"/>
</dbReference>
<keyword evidence="8" id="KW-0406">Ion transport</keyword>
<dbReference type="PROSITE" id="PS51202">
    <property type="entry name" value="RCK_C"/>
    <property type="match status" value="1"/>
</dbReference>
<dbReference type="GO" id="GO:1902600">
    <property type="term" value="P:proton transmembrane transport"/>
    <property type="evidence" value="ECO:0007669"/>
    <property type="project" value="InterPro"/>
</dbReference>
<name>A0A1L8CMA8_9PROT</name>
<reference evidence="12 13" key="1">
    <citation type="journal article" date="2017" name="Arch. Microbiol.">
        <title>Mariprofundus micogutta sp. nov., a novel iron-oxidizing zetaproteobacterium isolated from a deep-sea hydrothermal field at the Bayonnaise knoll of the Izu-Ogasawara arc, and a description of Mariprofundales ord. nov. and Zetaproteobacteria classis nov.</title>
        <authorList>
            <person name="Makita H."/>
            <person name="Tanaka E."/>
            <person name="Mitsunobu S."/>
            <person name="Miyazaki M."/>
            <person name="Nunoura T."/>
            <person name="Uematsu K."/>
            <person name="Takaki Y."/>
            <person name="Nishi S."/>
            <person name="Shimamura S."/>
            <person name="Takai K."/>
        </authorList>
    </citation>
    <scope>NUCLEOTIDE SEQUENCE [LARGE SCALE GENOMIC DNA]</scope>
    <source>
        <strain evidence="12 13">ET2</strain>
    </source>
</reference>
<dbReference type="Pfam" id="PF02254">
    <property type="entry name" value="TrkA_N"/>
    <property type="match status" value="1"/>
</dbReference>
<dbReference type="InterPro" id="IPR006153">
    <property type="entry name" value="Cation/H_exchanger_TM"/>
</dbReference>
<feature type="transmembrane region" description="Helical" evidence="10">
    <location>
        <begin position="336"/>
        <end position="358"/>
    </location>
</feature>
<dbReference type="InterPro" id="IPR036291">
    <property type="entry name" value="NAD(P)-bd_dom_sf"/>
</dbReference>
<sequence>MAMFPETASPTTTFVVAVLVATAAQMLAHRMRFPPILLWLLAGMALGPFGLHALHVESMEAALHTLIELGLAIILFEGGLSLNLKELRANGWVVGRLIVFGPLITIAIGAITAHMIADIDWPVALLFGALISVGGPTVILPIIRQMRLGRNISHVLTAEAMLIDVVGAILAIVFLQVALTPGISNLLIAEEIFYKIIAGTLIGLMGGFLLAKLLSSNWSKDVEIRTILTLSSAWGIFLLADSISSQAGLLAVLMMGATLQRMEVHDIQRLKHFKGSLSMLLISVLFVLLAANMNLAVLIEHLYSGLLIFAILACYARPLSVLFATAGSHLSLNESMYLAGMAPRGVVAAGITSLFALILKESGNAQGDTLMALVYIIIIVSVLGYSLLARPLKNLLAINGGDDRSVLIIGGGQIGAEVGRALGEDREVRFLDLNSEVISSLKNSGYDAVCGNALDPLFWEIIHAEEIGCVLVMTGSSDHNLLIARLAHDNFHTPEIYVAMQDDDFKKHARLIHQLQTRRLFAKPYNFTYWNDQAHRKRLVYESRFVEEDSLLIDQRMHDVRIPHGVQPVAIVREGLTIIPDDDVQFKAGDEIKILMRPDRMPGDQPLILPPAEMKKSI</sequence>
<feature type="transmembrane region" description="Helical" evidence="10">
    <location>
        <begin position="94"/>
        <end position="117"/>
    </location>
</feature>
<protein>
    <submittedName>
        <fullName evidence="12">K(+)/H(+) antiporter NhaP</fullName>
    </submittedName>
</protein>
<evidence type="ECO:0000256" key="6">
    <source>
        <dbReference type="ARBA" id="ARBA00022692"/>
    </source>
</evidence>
<keyword evidence="13" id="KW-1185">Reference proteome</keyword>
<keyword evidence="2" id="KW-0813">Transport</keyword>
<dbReference type="GO" id="GO:0008324">
    <property type="term" value="F:monoatomic cation transmembrane transporter activity"/>
    <property type="evidence" value="ECO:0007669"/>
    <property type="project" value="InterPro"/>
</dbReference>
<evidence type="ECO:0000256" key="2">
    <source>
        <dbReference type="ARBA" id="ARBA00022448"/>
    </source>
</evidence>
<keyword evidence="6 10" id="KW-0812">Transmembrane</keyword>
<evidence type="ECO:0000256" key="7">
    <source>
        <dbReference type="ARBA" id="ARBA00022989"/>
    </source>
</evidence>
<evidence type="ECO:0000313" key="13">
    <source>
        <dbReference type="Proteomes" id="UP000231632"/>
    </source>
</evidence>
<dbReference type="InterPro" id="IPR036721">
    <property type="entry name" value="RCK_C_sf"/>
</dbReference>
<dbReference type="GO" id="GO:0005886">
    <property type="term" value="C:plasma membrane"/>
    <property type="evidence" value="ECO:0007669"/>
    <property type="project" value="UniProtKB-SubCell"/>
</dbReference>
<dbReference type="AlphaFoldDB" id="A0A1L8CMA8"/>
<feature type="transmembrane region" description="Helical" evidence="10">
    <location>
        <begin position="12"/>
        <end position="29"/>
    </location>
</feature>
<feature type="transmembrane region" description="Helical" evidence="10">
    <location>
        <begin position="305"/>
        <end position="324"/>
    </location>
</feature>
<evidence type="ECO:0000256" key="8">
    <source>
        <dbReference type="ARBA" id="ARBA00023065"/>
    </source>
</evidence>
<dbReference type="PANTHER" id="PTHR32507">
    <property type="entry name" value="NA(+)/H(+) ANTIPORTER 1"/>
    <property type="match status" value="1"/>
</dbReference>
<feature type="transmembrane region" description="Helical" evidence="10">
    <location>
        <begin position="192"/>
        <end position="210"/>
    </location>
</feature>
<dbReference type="SUPFAM" id="SSF116726">
    <property type="entry name" value="TrkA C-terminal domain-like"/>
    <property type="match status" value="1"/>
</dbReference>
<gene>
    <name evidence="12" type="ORF">MMIC_P0995</name>
</gene>
<keyword evidence="5" id="KW-0630">Potassium</keyword>
<evidence type="ECO:0000259" key="11">
    <source>
        <dbReference type="PROSITE" id="PS51202"/>
    </source>
</evidence>
<dbReference type="Proteomes" id="UP000231632">
    <property type="component" value="Unassembled WGS sequence"/>
</dbReference>
<feature type="transmembrane region" description="Helical" evidence="10">
    <location>
        <begin position="276"/>
        <end position="299"/>
    </location>
</feature>
<evidence type="ECO:0000256" key="9">
    <source>
        <dbReference type="ARBA" id="ARBA00023136"/>
    </source>
</evidence>
<evidence type="ECO:0000256" key="10">
    <source>
        <dbReference type="SAM" id="Phobius"/>
    </source>
</evidence>
<dbReference type="InterPro" id="IPR003148">
    <property type="entry name" value="RCK_N"/>
</dbReference>
<dbReference type="InterPro" id="IPR006037">
    <property type="entry name" value="RCK_C"/>
</dbReference>
<dbReference type="Gene3D" id="3.40.50.720">
    <property type="entry name" value="NAD(P)-binding Rossmann-like Domain"/>
    <property type="match status" value="1"/>
</dbReference>
<dbReference type="GO" id="GO:0006813">
    <property type="term" value="P:potassium ion transport"/>
    <property type="evidence" value="ECO:0007669"/>
    <property type="project" value="UniProtKB-KW"/>
</dbReference>
<evidence type="ECO:0000256" key="3">
    <source>
        <dbReference type="ARBA" id="ARBA00022449"/>
    </source>
</evidence>
<feature type="transmembrane region" description="Helical" evidence="10">
    <location>
        <begin position="61"/>
        <end position="82"/>
    </location>
</feature>
<dbReference type="STRING" id="1921010.MMIC_P0995"/>
<evidence type="ECO:0000256" key="1">
    <source>
        <dbReference type="ARBA" id="ARBA00004651"/>
    </source>
</evidence>
<keyword evidence="3" id="KW-0050">Antiport</keyword>
<feature type="transmembrane region" description="Helical" evidence="10">
    <location>
        <begin position="123"/>
        <end position="143"/>
    </location>
</feature>
<dbReference type="Gene3D" id="3.30.70.1450">
    <property type="entry name" value="Regulator of K+ conductance, C-terminal domain"/>
    <property type="match status" value="1"/>
</dbReference>
<accession>A0A1L8CMA8</accession>
<feature type="transmembrane region" description="Helical" evidence="10">
    <location>
        <begin position="370"/>
        <end position="388"/>
    </location>
</feature>
<organism evidence="12 13">
    <name type="scientific">Mariprofundus micogutta</name>
    <dbReference type="NCBI Taxonomy" id="1921010"/>
    <lineage>
        <taxon>Bacteria</taxon>
        <taxon>Pseudomonadati</taxon>
        <taxon>Pseudomonadota</taxon>
        <taxon>Candidatius Mariprofundia</taxon>
        <taxon>Mariprofundales</taxon>
        <taxon>Mariprofundaceae</taxon>
        <taxon>Mariprofundus</taxon>
    </lineage>
</organism>
<evidence type="ECO:0000313" key="12">
    <source>
        <dbReference type="EMBL" id="GAV20034.1"/>
    </source>
</evidence>
<dbReference type="SUPFAM" id="SSF51735">
    <property type="entry name" value="NAD(P)-binding Rossmann-fold domains"/>
    <property type="match status" value="1"/>
</dbReference>
<dbReference type="Pfam" id="PF00999">
    <property type="entry name" value="Na_H_Exchanger"/>
    <property type="match status" value="1"/>
</dbReference>
<proteinExistence type="predicted"/>
<keyword evidence="7 10" id="KW-1133">Transmembrane helix</keyword>
<keyword evidence="9 10" id="KW-0472">Membrane</keyword>
<feature type="transmembrane region" description="Helical" evidence="10">
    <location>
        <begin position="155"/>
        <end position="180"/>
    </location>
</feature>
<evidence type="ECO:0000256" key="4">
    <source>
        <dbReference type="ARBA" id="ARBA00022475"/>
    </source>
</evidence>
<comment type="subcellular location">
    <subcellularLocation>
        <location evidence="1">Cell membrane</location>
        <topology evidence="1">Multi-pass membrane protein</topology>
    </subcellularLocation>
</comment>
<dbReference type="EMBL" id="BDFD01000006">
    <property type="protein sequence ID" value="GAV20034.1"/>
    <property type="molecule type" value="Genomic_DNA"/>
</dbReference>
<dbReference type="PANTHER" id="PTHR32507:SF0">
    <property type="entry name" value="NA(+)_H(+) ANTIPORTER 2-RELATED"/>
    <property type="match status" value="1"/>
</dbReference>
<dbReference type="Gene3D" id="1.20.1530.20">
    <property type="match status" value="1"/>
</dbReference>
<evidence type="ECO:0000256" key="5">
    <source>
        <dbReference type="ARBA" id="ARBA00022538"/>
    </source>
</evidence>
<keyword evidence="5" id="KW-0633">Potassium transport</keyword>
<dbReference type="GO" id="GO:0015297">
    <property type="term" value="F:antiporter activity"/>
    <property type="evidence" value="ECO:0007669"/>
    <property type="project" value="UniProtKB-KW"/>
</dbReference>
<feature type="domain" description="RCK C-terminal" evidence="11">
    <location>
        <begin position="528"/>
        <end position="610"/>
    </location>
</feature>